<evidence type="ECO:0000256" key="7">
    <source>
        <dbReference type="ARBA" id="ARBA00022679"/>
    </source>
</evidence>
<evidence type="ECO:0000256" key="1">
    <source>
        <dbReference type="ARBA" id="ARBA00001933"/>
    </source>
</evidence>
<dbReference type="SUPFAM" id="SSF53383">
    <property type="entry name" value="PLP-dependent transferases"/>
    <property type="match status" value="1"/>
</dbReference>
<evidence type="ECO:0000256" key="6">
    <source>
        <dbReference type="ARBA" id="ARBA00022605"/>
    </source>
</evidence>
<gene>
    <name evidence="11" type="primary">hisC</name>
    <name evidence="13" type="ORF">SCL_2184</name>
</gene>
<organism evidence="13 14">
    <name type="scientific">Sulfuricaulis limicola</name>
    <dbReference type="NCBI Taxonomy" id="1620215"/>
    <lineage>
        <taxon>Bacteria</taxon>
        <taxon>Pseudomonadati</taxon>
        <taxon>Pseudomonadota</taxon>
        <taxon>Gammaproteobacteria</taxon>
        <taxon>Acidiferrobacterales</taxon>
        <taxon>Acidiferrobacteraceae</taxon>
        <taxon>Sulfuricaulis</taxon>
    </lineage>
</organism>
<feature type="modified residue" description="N6-(pyridoxal phosphate)lysine" evidence="11">
    <location>
        <position position="221"/>
    </location>
</feature>
<keyword evidence="6 11" id="KW-0028">Amino-acid biosynthesis</keyword>
<evidence type="ECO:0000256" key="8">
    <source>
        <dbReference type="ARBA" id="ARBA00022898"/>
    </source>
</evidence>
<reference evidence="13 14" key="1">
    <citation type="submission" date="2015-05" db="EMBL/GenBank/DDBJ databases">
        <title>Complete genome sequence of a sulfur-oxidizing gammaproteobacterium strain HA5.</title>
        <authorList>
            <person name="Miura A."/>
            <person name="Kojima H."/>
            <person name="Fukui M."/>
        </authorList>
    </citation>
    <scope>NUCLEOTIDE SEQUENCE [LARGE SCALE GENOMIC DNA]</scope>
    <source>
        <strain evidence="13 14">HA5</strain>
    </source>
</reference>
<evidence type="ECO:0000256" key="9">
    <source>
        <dbReference type="ARBA" id="ARBA00023102"/>
    </source>
</evidence>
<dbReference type="UniPathway" id="UPA00031">
    <property type="reaction ID" value="UER00012"/>
</dbReference>
<keyword evidence="8 11" id="KW-0663">Pyridoxal phosphate</keyword>
<evidence type="ECO:0000256" key="11">
    <source>
        <dbReference type="HAMAP-Rule" id="MF_01023"/>
    </source>
</evidence>
<dbReference type="InterPro" id="IPR015424">
    <property type="entry name" value="PyrdxlP-dep_Trfase"/>
</dbReference>
<dbReference type="AlphaFoldDB" id="A0A1B4XI41"/>
<name>A0A1B4XI41_9GAMM</name>
<keyword evidence="7 11" id="KW-0808">Transferase</keyword>
<dbReference type="Proteomes" id="UP000243180">
    <property type="component" value="Chromosome"/>
</dbReference>
<evidence type="ECO:0000313" key="13">
    <source>
        <dbReference type="EMBL" id="BAV34473.1"/>
    </source>
</evidence>
<dbReference type="EC" id="2.6.1.9" evidence="11"/>
<evidence type="ECO:0000256" key="2">
    <source>
        <dbReference type="ARBA" id="ARBA00005011"/>
    </source>
</evidence>
<evidence type="ECO:0000256" key="10">
    <source>
        <dbReference type="ARBA" id="ARBA00047481"/>
    </source>
</evidence>
<dbReference type="InterPro" id="IPR015422">
    <property type="entry name" value="PyrdxlP-dep_Trfase_small"/>
</dbReference>
<proteinExistence type="inferred from homology"/>
<comment type="catalytic activity">
    <reaction evidence="10 11">
        <text>L-histidinol phosphate + 2-oxoglutarate = 3-(imidazol-4-yl)-2-oxopropyl phosphate + L-glutamate</text>
        <dbReference type="Rhea" id="RHEA:23744"/>
        <dbReference type="ChEBI" id="CHEBI:16810"/>
        <dbReference type="ChEBI" id="CHEBI:29985"/>
        <dbReference type="ChEBI" id="CHEBI:57766"/>
        <dbReference type="ChEBI" id="CHEBI:57980"/>
        <dbReference type="EC" id="2.6.1.9"/>
    </reaction>
</comment>
<dbReference type="InterPro" id="IPR015421">
    <property type="entry name" value="PyrdxlP-dep_Trfase_major"/>
</dbReference>
<dbReference type="EMBL" id="AP014879">
    <property type="protein sequence ID" value="BAV34473.1"/>
    <property type="molecule type" value="Genomic_DNA"/>
</dbReference>
<dbReference type="OrthoDB" id="9809616at2"/>
<keyword evidence="14" id="KW-1185">Reference proteome</keyword>
<dbReference type="GO" id="GO:0004400">
    <property type="term" value="F:histidinol-phosphate transaminase activity"/>
    <property type="evidence" value="ECO:0007669"/>
    <property type="project" value="UniProtKB-UniRule"/>
</dbReference>
<dbReference type="InParanoid" id="A0A1B4XI41"/>
<comment type="subunit">
    <text evidence="4 11">Homodimer.</text>
</comment>
<evidence type="ECO:0000256" key="4">
    <source>
        <dbReference type="ARBA" id="ARBA00011738"/>
    </source>
</evidence>
<dbReference type="Pfam" id="PF00155">
    <property type="entry name" value="Aminotran_1_2"/>
    <property type="match status" value="1"/>
</dbReference>
<dbReference type="PANTHER" id="PTHR42885:SF2">
    <property type="entry name" value="HISTIDINOL-PHOSPHATE AMINOTRANSFERASE"/>
    <property type="match status" value="1"/>
</dbReference>
<comment type="similarity">
    <text evidence="3 11">Belongs to the class-II pyridoxal-phosphate-dependent aminotransferase family. Histidinol-phosphate aminotransferase subfamily.</text>
</comment>
<evidence type="ECO:0000259" key="12">
    <source>
        <dbReference type="Pfam" id="PF00155"/>
    </source>
</evidence>
<dbReference type="Gene3D" id="3.90.1150.10">
    <property type="entry name" value="Aspartate Aminotransferase, domain 1"/>
    <property type="match status" value="1"/>
</dbReference>
<keyword evidence="9 11" id="KW-0368">Histidine biosynthesis</keyword>
<feature type="domain" description="Aminotransferase class I/classII large" evidence="12">
    <location>
        <begin position="31"/>
        <end position="354"/>
    </location>
</feature>
<keyword evidence="5 11" id="KW-0032">Aminotransferase</keyword>
<dbReference type="KEGG" id="slim:SCL_2184"/>
<protein>
    <recommendedName>
        <fullName evidence="11">Histidinol-phosphate aminotransferase</fullName>
        <ecNumber evidence="11">2.6.1.9</ecNumber>
    </recommendedName>
    <alternativeName>
        <fullName evidence="11">Imidazole acetol-phosphate transaminase</fullName>
    </alternativeName>
</protein>
<dbReference type="GO" id="GO:0030170">
    <property type="term" value="F:pyridoxal phosphate binding"/>
    <property type="evidence" value="ECO:0007669"/>
    <property type="project" value="InterPro"/>
</dbReference>
<evidence type="ECO:0000256" key="3">
    <source>
        <dbReference type="ARBA" id="ARBA00007970"/>
    </source>
</evidence>
<evidence type="ECO:0000256" key="5">
    <source>
        <dbReference type="ARBA" id="ARBA00022576"/>
    </source>
</evidence>
<accession>A0A1B4XI41</accession>
<comment type="cofactor">
    <cofactor evidence="1 11">
        <name>pyridoxal 5'-phosphate</name>
        <dbReference type="ChEBI" id="CHEBI:597326"/>
    </cofactor>
</comment>
<comment type="pathway">
    <text evidence="2 11">Amino-acid biosynthesis; L-histidine biosynthesis; L-histidine from 5-phospho-alpha-D-ribose 1-diphosphate: step 7/9.</text>
</comment>
<dbReference type="InterPro" id="IPR004839">
    <property type="entry name" value="Aminotransferase_I/II_large"/>
</dbReference>
<dbReference type="NCBIfam" id="TIGR01141">
    <property type="entry name" value="hisC"/>
    <property type="match status" value="1"/>
</dbReference>
<dbReference type="Gene3D" id="3.40.640.10">
    <property type="entry name" value="Type I PLP-dependent aspartate aminotransferase-like (Major domain)"/>
    <property type="match status" value="1"/>
</dbReference>
<evidence type="ECO:0000313" key="14">
    <source>
        <dbReference type="Proteomes" id="UP000243180"/>
    </source>
</evidence>
<dbReference type="CDD" id="cd00609">
    <property type="entry name" value="AAT_like"/>
    <property type="match status" value="1"/>
</dbReference>
<dbReference type="HAMAP" id="MF_01023">
    <property type="entry name" value="HisC_aminotrans_2"/>
    <property type="match status" value="1"/>
</dbReference>
<sequence>MSNSIEKKILQLIRPEIRALKAYHVPDATGLIKLDAMENPYSWPEAVRREWLDTLQQVALNRYPDPDARRLRERLRAALDVPPGMELMLGNGSDELIQIILMAVAKPGAVVLAPVPTFVMYDMIATFTGMKFAGVPLRPDFSLDLPALLKAIETHRPAVIFLAWPNNPTGNLFAREDVLRVIEQAPGLVVLDEAYHAFAGESFMDRLGRHDNLLVMRTLSKQGLAGLRLGALAGPRPWLEEFNKVRLPYNIGVLTQASAEFALAQLVLLDEQARQIRAERDRLFKSLNALKGVQAWPSRTNFILFRVEGDADRVFAGLRTHGVLIKNLNAAGGMLRNCLRVTVGMPEENDSFLKALEACL</sequence>
<dbReference type="InterPro" id="IPR005861">
    <property type="entry name" value="HisP_aminotrans"/>
</dbReference>
<dbReference type="PANTHER" id="PTHR42885">
    <property type="entry name" value="HISTIDINOL-PHOSPHATE AMINOTRANSFERASE-RELATED"/>
    <property type="match status" value="1"/>
</dbReference>
<dbReference type="GO" id="GO:0000105">
    <property type="term" value="P:L-histidine biosynthetic process"/>
    <property type="evidence" value="ECO:0007669"/>
    <property type="project" value="UniProtKB-UniRule"/>
</dbReference>